<proteinExistence type="predicted"/>
<evidence type="ECO:0008006" key="3">
    <source>
        <dbReference type="Google" id="ProtNLM"/>
    </source>
</evidence>
<sequence length="456" mass="52737">MNTFRWIAARKQLSPRAFKDELTSQIWFSPLIYAFFSVLLAVLTLFLDYYCKVGEKVPSFFSINMDLTNTLVSTIMPGILSITTFTFNLMLVVFTSFAAQFSPRVLKNFASSKSTQRILGIFIGSFLYTLFVFLFLNSSQVNGYFAIPFVTTALSVFSAGTFVYFINHSVRWLQVNHMTQSMKTASIKAIKTTIREELEIHRTKSSHSEQFSFPEGEKKPVCIQTSGYIQTLNYSRLIHCAKEHNLVIKMEREVGDYVLSGTVLFYYWHRDSTEHDEMDCTVFHQYIHVGKSQTDIQDTTYIITKFVEMAVKSLGNDDFKTAVNSIHQISDILREICEVSQFSSYLVDDSGVIRMVIPDKKFEDFLYDGFANIRHYARRNIIITMELLKTLGNLAEAIGPAYYDDIWEFAVYISKGFEEEYLFVQDKKYFLHILCDLAVSTKKEEQYEQIAKQMKE</sequence>
<dbReference type="InterPro" id="IPR018723">
    <property type="entry name" value="DUF2254_membrane"/>
</dbReference>
<name>A0A0B6AZ21_PRIM2</name>
<accession>A0A0B6AZ21</accession>
<dbReference type="KEGG" id="bmeg:BG04_288"/>
<dbReference type="EMBL" id="CP009920">
    <property type="protein sequence ID" value="AJI25179.1"/>
    <property type="molecule type" value="Genomic_DNA"/>
</dbReference>
<dbReference type="HOGENOM" id="CLU_032303_1_1_9"/>
<reference evidence="1 2" key="1">
    <citation type="journal article" date="2015" name="Genome Announc.">
        <title>Complete genome sequences for 35 biothreat assay-relevant bacillus species.</title>
        <authorList>
            <person name="Johnson S.L."/>
            <person name="Daligault H.E."/>
            <person name="Davenport K.W."/>
            <person name="Jaissle J."/>
            <person name="Frey K.G."/>
            <person name="Ladner J.T."/>
            <person name="Broomall S.M."/>
            <person name="Bishop-Lilly K.A."/>
            <person name="Bruce D.C."/>
            <person name="Gibbons H.S."/>
            <person name="Coyne S.R."/>
            <person name="Lo C.C."/>
            <person name="Meincke L."/>
            <person name="Munk A.C."/>
            <person name="Koroleva G.I."/>
            <person name="Rosenzweig C.N."/>
            <person name="Palacios G.F."/>
            <person name="Redden C.L."/>
            <person name="Minogue T.D."/>
            <person name="Chain P.S."/>
        </authorList>
    </citation>
    <scope>NUCLEOTIDE SEQUENCE [LARGE SCALE GENOMIC DNA]</scope>
    <source>
        <strain evidence="2">ATCC 14581 / DSM 32 / JCM 2506 / NBRC 15308 / NCIMB 9376 / NCTC 10342 / NRRL B-14308 / VKM B-512</strain>
    </source>
</reference>
<evidence type="ECO:0000313" key="1">
    <source>
        <dbReference type="EMBL" id="AJI25179.1"/>
    </source>
</evidence>
<dbReference type="Proteomes" id="UP000031829">
    <property type="component" value="Chromosome"/>
</dbReference>
<dbReference type="AlphaFoldDB" id="A0A0B6AZ21"/>
<protein>
    <recommendedName>
        <fullName evidence="3">DUF2254 domain-containing protein</fullName>
    </recommendedName>
</protein>
<dbReference type="Pfam" id="PF10011">
    <property type="entry name" value="DUF2254"/>
    <property type="match status" value="1"/>
</dbReference>
<dbReference type="GeneID" id="93643803"/>
<dbReference type="RefSeq" id="WP_034650267.1">
    <property type="nucleotide sequence ID" value="NZ_BCVB01000006.1"/>
</dbReference>
<evidence type="ECO:0000313" key="2">
    <source>
        <dbReference type="Proteomes" id="UP000031829"/>
    </source>
</evidence>
<organism evidence="1 2">
    <name type="scientific">Priestia megaterium (strain ATCC 14581 / DSM 32 / CCUG 1817 / JCM 2506 / NBRC 15308 / NCIMB 9376 / NCTC 10342 / NRRL B-14308 / VKM B-512 / Ford 19)</name>
    <name type="common">Bacillus megaterium</name>
    <dbReference type="NCBI Taxonomy" id="1348623"/>
    <lineage>
        <taxon>Bacteria</taxon>
        <taxon>Bacillati</taxon>
        <taxon>Bacillota</taxon>
        <taxon>Bacilli</taxon>
        <taxon>Bacillales</taxon>
        <taxon>Bacillaceae</taxon>
        <taxon>Priestia</taxon>
    </lineage>
</organism>
<gene>
    <name evidence="1" type="ORF">BG04_288</name>
</gene>